<dbReference type="GO" id="GO:0008413">
    <property type="term" value="F:8-oxo-7,8-dihydroguanosine triphosphate pyrophosphatase activity"/>
    <property type="evidence" value="ECO:0007669"/>
    <property type="project" value="InterPro"/>
</dbReference>
<dbReference type="NCBIfam" id="TIGR00586">
    <property type="entry name" value="mutt"/>
    <property type="match status" value="1"/>
</dbReference>
<feature type="binding site" evidence="17">
    <location>
        <begin position="34"/>
        <end position="37"/>
    </location>
    <ligand>
        <name>8-oxo-dGTP</name>
        <dbReference type="ChEBI" id="CHEBI:77896"/>
    </ligand>
</feature>
<dbReference type="InterPro" id="IPR029119">
    <property type="entry name" value="MutY_C"/>
</dbReference>
<feature type="binding site" evidence="18">
    <location>
        <position position="57"/>
    </location>
    <ligand>
        <name>Mg(2+)</name>
        <dbReference type="ChEBI" id="CHEBI:18420"/>
    </ligand>
</feature>
<evidence type="ECO:0000256" key="7">
    <source>
        <dbReference type="ARBA" id="ARBA00022801"/>
    </source>
</evidence>
<keyword evidence="4" id="KW-0235">DNA replication</keyword>
<feature type="domain" description="Nudix hydrolase" evidence="19">
    <location>
        <begin position="1"/>
        <end position="130"/>
    </location>
</feature>
<sequence length="132" mass="15335">MQHLQIAIGIVRSTQQEIFITQRVNHSHMAGSWEFPGGKIEQNETPLAALKRELLEEIGITVQQASLFKTLQHHYTDRALTLHFYLVKRWQNEPFGREGQPTRWVHQSELRSTEFPPANGEIIEMLTQPFCD</sequence>
<dbReference type="GO" id="GO:0006281">
    <property type="term" value="P:DNA repair"/>
    <property type="evidence" value="ECO:0007669"/>
    <property type="project" value="UniProtKB-KW"/>
</dbReference>
<comment type="cofactor">
    <cofactor evidence="1 18">
        <name>Mg(2+)</name>
        <dbReference type="ChEBI" id="CHEBI:18420"/>
    </cofactor>
</comment>
<evidence type="ECO:0000256" key="16">
    <source>
        <dbReference type="ARBA" id="ARBA00042798"/>
    </source>
</evidence>
<dbReference type="PRINTS" id="PR01401">
    <property type="entry name" value="MUTATORMUTT"/>
</dbReference>
<gene>
    <name evidence="20" type="ORF">CCS41_06425</name>
</gene>
<dbReference type="InterPro" id="IPR020084">
    <property type="entry name" value="NUDIX_hydrolase_CS"/>
</dbReference>
<keyword evidence="3" id="KW-0515">Mutator protein</keyword>
<evidence type="ECO:0000256" key="18">
    <source>
        <dbReference type="PIRSR" id="PIRSR603561-2"/>
    </source>
</evidence>
<keyword evidence="21" id="KW-1185">Reference proteome</keyword>
<dbReference type="Gene3D" id="3.90.79.10">
    <property type="entry name" value="Nucleoside Triphosphate Pyrophosphohydrolase"/>
    <property type="match status" value="1"/>
</dbReference>
<evidence type="ECO:0000256" key="8">
    <source>
        <dbReference type="ARBA" id="ARBA00022842"/>
    </source>
</evidence>
<dbReference type="RefSeq" id="WP_119797396.1">
    <property type="nucleotide sequence ID" value="NZ_CP021659.1"/>
</dbReference>
<dbReference type="InterPro" id="IPR020476">
    <property type="entry name" value="Nudix_hydrolase"/>
</dbReference>
<comment type="catalytic activity">
    <reaction evidence="11">
        <text>8-oxo-GTP + H2O = 8-oxo-GMP + diphosphate + H(+)</text>
        <dbReference type="Rhea" id="RHEA:67616"/>
        <dbReference type="ChEBI" id="CHEBI:15377"/>
        <dbReference type="ChEBI" id="CHEBI:15378"/>
        <dbReference type="ChEBI" id="CHEBI:33019"/>
        <dbReference type="ChEBI" id="CHEBI:143553"/>
        <dbReference type="ChEBI" id="CHEBI:145694"/>
    </reaction>
</comment>
<dbReference type="GO" id="GO:0044715">
    <property type="term" value="F:8-oxo-dGDP phosphatase activity"/>
    <property type="evidence" value="ECO:0007669"/>
    <property type="project" value="TreeGrafter"/>
</dbReference>
<dbReference type="NCBIfam" id="NF008044">
    <property type="entry name" value="PRK10776.1"/>
    <property type="match status" value="1"/>
</dbReference>
<feature type="binding site" evidence="17">
    <location>
        <position position="23"/>
    </location>
    <ligand>
        <name>8-oxo-dGTP</name>
        <dbReference type="ChEBI" id="CHEBI:77896"/>
    </ligand>
</feature>
<dbReference type="PANTHER" id="PTHR47707:SF1">
    <property type="entry name" value="NUDIX HYDROLASE FAMILY PROTEIN"/>
    <property type="match status" value="1"/>
</dbReference>
<dbReference type="SUPFAM" id="SSF55811">
    <property type="entry name" value="Nudix"/>
    <property type="match status" value="1"/>
</dbReference>
<dbReference type="GO" id="GO:0006260">
    <property type="term" value="P:DNA replication"/>
    <property type="evidence" value="ECO:0007669"/>
    <property type="project" value="UniProtKB-KW"/>
</dbReference>
<keyword evidence="8 18" id="KW-0460">Magnesium</keyword>
<evidence type="ECO:0000256" key="15">
    <source>
        <dbReference type="ARBA" id="ARBA00041979"/>
    </source>
</evidence>
<dbReference type="OrthoDB" id="9810648at2"/>
<keyword evidence="9" id="KW-0234">DNA repair</keyword>
<evidence type="ECO:0000256" key="11">
    <source>
        <dbReference type="ARBA" id="ARBA00036904"/>
    </source>
</evidence>
<evidence type="ECO:0000313" key="21">
    <source>
        <dbReference type="Proteomes" id="UP000261875"/>
    </source>
</evidence>
<evidence type="ECO:0000256" key="13">
    <source>
        <dbReference type="ARBA" id="ARBA00040794"/>
    </source>
</evidence>
<evidence type="ECO:0000256" key="12">
    <source>
        <dbReference type="ARBA" id="ARBA00038905"/>
    </source>
</evidence>
<organism evidence="20 21">
    <name type="scientific">Candidatus Fukatsuia symbiotica</name>
    <dbReference type="NCBI Taxonomy" id="1878942"/>
    <lineage>
        <taxon>Bacteria</taxon>
        <taxon>Pseudomonadati</taxon>
        <taxon>Pseudomonadota</taxon>
        <taxon>Gammaproteobacteria</taxon>
        <taxon>Enterobacterales</taxon>
        <taxon>Yersiniaceae</taxon>
        <taxon>Candidatus Fukatsuia</taxon>
    </lineage>
</organism>
<dbReference type="GO" id="GO:0046872">
    <property type="term" value="F:metal ion binding"/>
    <property type="evidence" value="ECO:0007669"/>
    <property type="project" value="UniProtKB-KW"/>
</dbReference>
<dbReference type="AlphaFoldDB" id="A0A2U8I4X5"/>
<dbReference type="EMBL" id="CP021659">
    <property type="protein sequence ID" value="AWK14197.1"/>
    <property type="molecule type" value="Genomic_DNA"/>
</dbReference>
<feature type="binding site" evidence="17">
    <location>
        <position position="28"/>
    </location>
    <ligand>
        <name>8-oxo-dGTP</name>
        <dbReference type="ChEBI" id="CHEBI:77896"/>
    </ligand>
</feature>
<evidence type="ECO:0000256" key="10">
    <source>
        <dbReference type="ARBA" id="ARBA00035861"/>
    </source>
</evidence>
<feature type="binding site" evidence="17">
    <location>
        <position position="119"/>
    </location>
    <ligand>
        <name>8-oxo-dGTP</name>
        <dbReference type="ChEBI" id="CHEBI:77896"/>
    </ligand>
</feature>
<dbReference type="InterPro" id="IPR047127">
    <property type="entry name" value="MutT-like"/>
</dbReference>
<dbReference type="InterPro" id="IPR015797">
    <property type="entry name" value="NUDIX_hydrolase-like_dom_sf"/>
</dbReference>
<comment type="similarity">
    <text evidence="2">Belongs to the Nudix hydrolase family.</text>
</comment>
<evidence type="ECO:0000256" key="2">
    <source>
        <dbReference type="ARBA" id="ARBA00005582"/>
    </source>
</evidence>
<evidence type="ECO:0000256" key="6">
    <source>
        <dbReference type="ARBA" id="ARBA00022763"/>
    </source>
</evidence>
<keyword evidence="6" id="KW-0227">DNA damage</keyword>
<evidence type="ECO:0000256" key="5">
    <source>
        <dbReference type="ARBA" id="ARBA00022723"/>
    </source>
</evidence>
<evidence type="ECO:0000256" key="1">
    <source>
        <dbReference type="ARBA" id="ARBA00001946"/>
    </source>
</evidence>
<dbReference type="GO" id="GO:0035539">
    <property type="term" value="F:8-oxo-7,8-dihydrodeoxyguanosine triphosphate pyrophosphatase activity"/>
    <property type="evidence" value="ECO:0007669"/>
    <property type="project" value="UniProtKB-EC"/>
</dbReference>
<dbReference type="PANTHER" id="PTHR47707">
    <property type="entry name" value="8-OXO-DGTP DIPHOSPHATASE"/>
    <property type="match status" value="1"/>
</dbReference>
<protein>
    <recommendedName>
        <fullName evidence="13">8-oxo-dGTP diphosphatase</fullName>
        <ecNumber evidence="12">3.6.1.55</ecNumber>
    </recommendedName>
    <alternativeName>
        <fullName evidence="16">7,8-dihydro-8-oxoguanine-triphosphatase</fullName>
    </alternativeName>
    <alternativeName>
        <fullName evidence="15">Mutator protein MutT</fullName>
    </alternativeName>
    <alternativeName>
        <fullName evidence="14">dGTP pyrophosphohydrolase</fullName>
    </alternativeName>
</protein>
<reference evidence="20 21" key="1">
    <citation type="submission" date="2017-05" db="EMBL/GenBank/DDBJ databases">
        <title>Genome sequence of Candidatus Fukatsuia symbiotica and Candidatus Hamiltonella defensa from Acyrthosiphon pisum strain 5D.</title>
        <authorList>
            <person name="Patel V.A."/>
            <person name="Chevignon G."/>
            <person name="Russell J.A."/>
            <person name="Oliver K.M."/>
        </authorList>
    </citation>
    <scope>NUCLEOTIDE SEQUENCE [LARGE SCALE GENOMIC DNA]</scope>
    <source>
        <strain evidence="20 21">5D</strain>
    </source>
</reference>
<dbReference type="InterPro" id="IPR003561">
    <property type="entry name" value="Mutator_MutT"/>
</dbReference>
<evidence type="ECO:0000256" key="17">
    <source>
        <dbReference type="PIRSR" id="PIRSR603561-1"/>
    </source>
</evidence>
<evidence type="ECO:0000256" key="3">
    <source>
        <dbReference type="ARBA" id="ARBA00022457"/>
    </source>
</evidence>
<evidence type="ECO:0000313" key="20">
    <source>
        <dbReference type="EMBL" id="AWK14197.1"/>
    </source>
</evidence>
<dbReference type="FunFam" id="3.90.79.10:FF:000014">
    <property type="entry name" value="8-oxo-dGTP diphosphatase MutT"/>
    <property type="match status" value="1"/>
</dbReference>
<comment type="catalytic activity">
    <reaction evidence="10">
        <text>8-oxo-dGTP + H2O = 8-oxo-dGMP + diphosphate + H(+)</text>
        <dbReference type="Rhea" id="RHEA:31575"/>
        <dbReference type="ChEBI" id="CHEBI:15377"/>
        <dbReference type="ChEBI" id="CHEBI:15378"/>
        <dbReference type="ChEBI" id="CHEBI:33019"/>
        <dbReference type="ChEBI" id="CHEBI:63224"/>
        <dbReference type="ChEBI" id="CHEBI:77896"/>
        <dbReference type="EC" id="3.6.1.55"/>
    </reaction>
</comment>
<keyword evidence="7" id="KW-0378">Hydrolase</keyword>
<dbReference type="InterPro" id="IPR000086">
    <property type="entry name" value="NUDIX_hydrolase_dom"/>
</dbReference>
<dbReference type="KEGG" id="fsm:CCS41_06425"/>
<proteinExistence type="inferred from homology"/>
<evidence type="ECO:0000256" key="4">
    <source>
        <dbReference type="ARBA" id="ARBA00022705"/>
    </source>
</evidence>
<feature type="binding site" evidence="18">
    <location>
        <position position="37"/>
    </location>
    <ligand>
        <name>Mg(2+)</name>
        <dbReference type="ChEBI" id="CHEBI:18420"/>
    </ligand>
</feature>
<accession>A0A2U8I4X5</accession>
<dbReference type="CDD" id="cd03425">
    <property type="entry name" value="NUDIX_MutT_NudA_like"/>
    <property type="match status" value="1"/>
</dbReference>
<dbReference type="PRINTS" id="PR00502">
    <property type="entry name" value="NUDIXFAMILY"/>
</dbReference>
<keyword evidence="5 18" id="KW-0479">Metal-binding</keyword>
<dbReference type="Pfam" id="PF14815">
    <property type="entry name" value="NUDIX_4"/>
    <property type="match status" value="1"/>
</dbReference>
<evidence type="ECO:0000256" key="14">
    <source>
        <dbReference type="ARBA" id="ARBA00041592"/>
    </source>
</evidence>
<dbReference type="PROSITE" id="PS51462">
    <property type="entry name" value="NUDIX"/>
    <property type="match status" value="1"/>
</dbReference>
<name>A0A2U8I4X5_9GAMM</name>
<evidence type="ECO:0000256" key="9">
    <source>
        <dbReference type="ARBA" id="ARBA00023204"/>
    </source>
</evidence>
<dbReference type="EC" id="3.6.1.55" evidence="12"/>
<dbReference type="GO" id="GO:0044716">
    <property type="term" value="F:8-oxo-GDP phosphatase activity"/>
    <property type="evidence" value="ECO:0007669"/>
    <property type="project" value="TreeGrafter"/>
</dbReference>
<evidence type="ECO:0000259" key="19">
    <source>
        <dbReference type="PROSITE" id="PS51462"/>
    </source>
</evidence>
<dbReference type="PROSITE" id="PS00893">
    <property type="entry name" value="NUDIX_BOX"/>
    <property type="match status" value="1"/>
</dbReference>
<dbReference type="Proteomes" id="UP000261875">
    <property type="component" value="Chromosome"/>
</dbReference>